<dbReference type="Proteomes" id="UP001184861">
    <property type="component" value="Unassembled WGS sequence"/>
</dbReference>
<gene>
    <name evidence="4" type="ORF">J2787_004616</name>
</gene>
<dbReference type="PANTHER" id="PTHR39431:SF1">
    <property type="entry name" value="FRPA_C-RELATED PROTEIN"/>
    <property type="match status" value="1"/>
</dbReference>
<dbReference type="InterPro" id="IPR013517">
    <property type="entry name" value="FG-GAP"/>
</dbReference>
<feature type="chain" id="PRO_5042290388" evidence="2">
    <location>
        <begin position="28"/>
        <end position="1118"/>
    </location>
</feature>
<dbReference type="EMBL" id="JAVDQY010000008">
    <property type="protein sequence ID" value="MDR6529173.1"/>
    <property type="molecule type" value="Genomic_DNA"/>
</dbReference>
<dbReference type="SUPFAM" id="SSF51445">
    <property type="entry name" value="(Trans)glycosidases"/>
    <property type="match status" value="1"/>
</dbReference>
<dbReference type="InterPro" id="IPR026444">
    <property type="entry name" value="Secre_tail"/>
</dbReference>
<feature type="signal peptide" evidence="2">
    <location>
        <begin position="1"/>
        <end position="27"/>
    </location>
</feature>
<reference evidence="4" key="1">
    <citation type="submission" date="2023-07" db="EMBL/GenBank/DDBJ databases">
        <title>Sorghum-associated microbial communities from plants grown in Nebraska, USA.</title>
        <authorList>
            <person name="Schachtman D."/>
        </authorList>
    </citation>
    <scope>NUCLEOTIDE SEQUENCE</scope>
    <source>
        <strain evidence="4">DS2360</strain>
    </source>
</reference>
<dbReference type="NCBIfam" id="TIGR04183">
    <property type="entry name" value="Por_Secre_tail"/>
    <property type="match status" value="1"/>
</dbReference>
<protein>
    <submittedName>
        <fullName evidence="4">Transglutaminase-like cysteine proteinase</fullName>
    </submittedName>
</protein>
<keyword evidence="1 2" id="KW-0732">Signal</keyword>
<sequence>MNKHRSLIICNKVALTLGLLSSHILFSQFQQNTFLTGIYWPPNIQPFLHAVPEDYDGDGKADLGIKTDGGSWLIDYSGNGFNGWEWTGTLRGGSEAHPVPADYDGDGKADLSVKTDNGNWLIDYANDGFNGWEWTGTLRGGSEAHPVPADYDGDGKADLSVKTDNGNWLIDYAKDGFNGWEWTGTLRGGSEAHPVPADYDGDGKADLSVKTDSGNWLIDYAKDGFNGWEWTGVQKGGIEAKPIAADYDGDGKADLSVKTNEGNWLIDYAKDGFNGWEWTGTQRGGSDAKPVPADYDGDGKADISIKTDSDSWYIDTYADGMFSGWNSIYNLDEITPYNLLGLNPADLSNFNRVKSAYIDLLISPESIFNNTHYTKVDYYLNLAAHESLKVLISNNKIMSFSDPALSDTNNQQFINHFKDNIPSLLKEAIFGINLGDEPAPTNLQNVNKWNLFFKNNYNQKPTYYNLLPRYGDFASDTAYENYLDNFINSNSSDIVSFDHYPFDGSIFLNSYFYNLSKVKEKSQNKPFWMVIPSHKDYSPVPYEAKLKFQAFCPIAYGAKGLMYWSYVDGFENDPMKYESIQKINRFLKEIVGPVVINNKNTATLHKNNTPLNQGYPFSTHELIQDNNTVIRDVKNEDILLGVFETEKTSNTKTSYVWIVNKNVNTSASQTKIYLKGYLVGKILISPRVDSYDPQSPNYQIVSDAYFDNQNNQTIINLPDLYPGEGIMLKVNQYISSTNKDYDGDGKADISIKTDTGKWLIDYAKNGFNGWDWTGTQRGGVDSHPVSADYDGDGITDLSVKTDTGNWLIDYAKNGFNGWDWTGTQRGDVNSHPASADYDGDGITDLSVKTDTGNWLIDYANNGFNGWDWTGTQRGDVNSHPVSADYDGDGAADLSVKTDDGTWLIDYANNGFDGWEWTGTQRGNAEAHPVPADYDGDGLADLSVKTDAGTWLIDYAKNGFNGWDWTGTQRGGGNAHPAPADYDGDGMTDLSVKTDDGKWYIDYAYNGFDGWDWTGTDRGGLDTSVARKAVANNIENKLYQNTPNPFNTSTTIEYFLVDSTKTAEINVFNQQGRPVKKYTLDKKGKESIRLESSMLPSGIYYYNLIVDGQQLDTKKMIIQ</sequence>
<evidence type="ECO:0000256" key="1">
    <source>
        <dbReference type="ARBA" id="ARBA00022729"/>
    </source>
</evidence>
<evidence type="ECO:0000256" key="2">
    <source>
        <dbReference type="SAM" id="SignalP"/>
    </source>
</evidence>
<feature type="domain" description="Secretion system C-terminal sorting" evidence="3">
    <location>
        <begin position="1042"/>
        <end position="1117"/>
    </location>
</feature>
<dbReference type="InterPro" id="IPR028994">
    <property type="entry name" value="Integrin_alpha_N"/>
</dbReference>
<dbReference type="RefSeq" id="WP_309948345.1">
    <property type="nucleotide sequence ID" value="NZ_JAVDQY010000008.1"/>
</dbReference>
<name>A0AAE4C4Y6_9FLAO</name>
<dbReference type="InterPro" id="IPR017853">
    <property type="entry name" value="GH"/>
</dbReference>
<dbReference type="PANTHER" id="PTHR39431">
    <property type="entry name" value="FRPA/C-RELATED PROTEIN"/>
    <property type="match status" value="1"/>
</dbReference>
<proteinExistence type="predicted"/>
<evidence type="ECO:0000313" key="5">
    <source>
        <dbReference type="Proteomes" id="UP001184861"/>
    </source>
</evidence>
<evidence type="ECO:0000259" key="3">
    <source>
        <dbReference type="Pfam" id="PF18962"/>
    </source>
</evidence>
<dbReference type="AlphaFoldDB" id="A0AAE4C4Y6"/>
<dbReference type="Gene3D" id="2.40.128.340">
    <property type="match status" value="2"/>
</dbReference>
<dbReference type="Pfam" id="PF13517">
    <property type="entry name" value="FG-GAP_3"/>
    <property type="match status" value="3"/>
</dbReference>
<organism evidence="4 5">
    <name type="scientific">Chryseobacterium rhizosphaerae</name>
    <dbReference type="NCBI Taxonomy" id="395937"/>
    <lineage>
        <taxon>Bacteria</taxon>
        <taxon>Pseudomonadati</taxon>
        <taxon>Bacteroidota</taxon>
        <taxon>Flavobacteriia</taxon>
        <taxon>Flavobacteriales</taxon>
        <taxon>Weeksellaceae</taxon>
        <taxon>Chryseobacterium group</taxon>
        <taxon>Chryseobacterium</taxon>
    </lineage>
</organism>
<accession>A0AAE4C4Y6</accession>
<dbReference type="Pfam" id="PF18962">
    <property type="entry name" value="Por_Secre_tail"/>
    <property type="match status" value="1"/>
</dbReference>
<dbReference type="Gene3D" id="3.20.20.80">
    <property type="entry name" value="Glycosidases"/>
    <property type="match status" value="1"/>
</dbReference>
<dbReference type="SUPFAM" id="SSF69318">
    <property type="entry name" value="Integrin alpha N-terminal domain"/>
    <property type="match status" value="2"/>
</dbReference>
<comment type="caution">
    <text evidence="4">The sequence shown here is derived from an EMBL/GenBank/DDBJ whole genome shotgun (WGS) entry which is preliminary data.</text>
</comment>
<evidence type="ECO:0000313" key="4">
    <source>
        <dbReference type="EMBL" id="MDR6529173.1"/>
    </source>
</evidence>